<proteinExistence type="predicted"/>
<reference evidence="1 2" key="1">
    <citation type="journal article" date="2012" name="J. Bacteriol.">
        <title>Complete Genome Sequence of Flavobacterium indicum GPSTA100-9T, Isolated from Warm Spring Water.</title>
        <authorList>
            <person name="Barbier P."/>
            <person name="Houel A."/>
            <person name="Loux V."/>
            <person name="Poulain J."/>
            <person name="Bernardet J.F."/>
            <person name="Touchon M."/>
            <person name="Duchaud E."/>
        </authorList>
    </citation>
    <scope>NUCLEOTIDE SEQUENCE [LARGE SCALE GENOMIC DNA]</scope>
    <source>
        <strain evidence="2">DSM 17447 / CIP 109464 / GPTSA100-9</strain>
    </source>
</reference>
<evidence type="ECO:0000313" key="2">
    <source>
        <dbReference type="Proteomes" id="UP000007599"/>
    </source>
</evidence>
<keyword evidence="2" id="KW-1185">Reference proteome</keyword>
<dbReference type="HOGENOM" id="CLU_1132287_0_0_10"/>
<reference evidence="2" key="2">
    <citation type="submission" date="2012-03" db="EMBL/GenBank/DDBJ databases">
        <title>Complete genome sequence of Flavobacterium indicum GPTSA100-9T, isolated from warm spring water.</title>
        <authorList>
            <person name="Barbier P."/>
            <person name="Houel A."/>
            <person name="Loux V."/>
            <person name="Poulain J."/>
            <person name="Bernardet J.-F."/>
            <person name="Touchon M."/>
            <person name="Duchaud E."/>
        </authorList>
    </citation>
    <scope>NUCLEOTIDE SEQUENCE [LARGE SCALE GENOMIC DNA]</scope>
    <source>
        <strain evidence="2">DSM 17447 / CIP 109464 / GPTSA100-9</strain>
    </source>
</reference>
<dbReference type="RefSeq" id="WP_014387317.1">
    <property type="nucleotide sequence ID" value="NC_017025.1"/>
</dbReference>
<dbReference type="OrthoDB" id="1376635at2"/>
<evidence type="ECO:0000313" key="1">
    <source>
        <dbReference type="EMBL" id="CCG52173.1"/>
    </source>
</evidence>
<dbReference type="EMBL" id="HE774682">
    <property type="protein sequence ID" value="CCG52173.1"/>
    <property type="molecule type" value="Genomic_DNA"/>
</dbReference>
<name>H8XNQ6_FLAIG</name>
<gene>
    <name evidence="1" type="ordered locus">KQS_00870</name>
</gene>
<dbReference type="Proteomes" id="UP000007599">
    <property type="component" value="Chromosome I"/>
</dbReference>
<accession>H8XNQ6</accession>
<dbReference type="AlphaFoldDB" id="H8XNQ6"/>
<sequence>MLYKNTKYTLDEYPLENFSEARCSFEFLYSNFLKEIVDKRENDLKNNLYSKNFQLNYSTYKEINSWEDFTTTKYNDLDFGSSYFYKNTLNKLQKLETVTESRIQENKKSLDFVANRLSDFLYQQENIVVNDYSAIEVLSDFDISSSELHQKLLKLSELIPINLEDFYYQELNLDDVILHRLAQSIETCVENIKQDTLLLSHIKALSKLIKKSLSKSLLNKRDFFRKINSFHFKNLDDYHSISAIA</sequence>
<dbReference type="PATRIC" id="fig|1094466.5.peg.168"/>
<dbReference type="KEGG" id="fin:KQS_00870"/>
<organism evidence="1 2">
    <name type="scientific">Flavobacterium indicum (strain DSM 17447 / CIP 109464 / GPTSA100-9)</name>
    <dbReference type="NCBI Taxonomy" id="1094466"/>
    <lineage>
        <taxon>Bacteria</taxon>
        <taxon>Pseudomonadati</taxon>
        <taxon>Bacteroidota</taxon>
        <taxon>Flavobacteriia</taxon>
        <taxon>Flavobacteriales</taxon>
        <taxon>Flavobacteriaceae</taxon>
        <taxon>Flavobacterium</taxon>
    </lineage>
</organism>
<dbReference type="STRING" id="1094466.KQS_00870"/>
<protein>
    <submittedName>
        <fullName evidence="1">Uncharacterized protein</fullName>
    </submittedName>
</protein>